<dbReference type="PANTHER" id="PTHR37017:SF11">
    <property type="entry name" value="ESTERASE_LIPASE_THIOESTERASE DOMAIN-CONTAINING PROTEIN"/>
    <property type="match status" value="1"/>
</dbReference>
<dbReference type="InterPro" id="IPR000073">
    <property type="entry name" value="AB_hydrolase_1"/>
</dbReference>
<feature type="domain" description="AB hydrolase-1" evidence="1">
    <location>
        <begin position="8"/>
        <end position="240"/>
    </location>
</feature>
<dbReference type="InterPro" id="IPR052897">
    <property type="entry name" value="Sec-Metab_Biosynth_Hydrolase"/>
</dbReference>
<comment type="caution">
    <text evidence="2">The sequence shown here is derived from an EMBL/GenBank/DDBJ whole genome shotgun (WGS) entry which is preliminary data.</text>
</comment>
<gene>
    <name evidence="2" type="ORF">Plec18167_009364</name>
</gene>
<sequence length="250" mass="26877">MSASKPTIVLVHGAFHDSKSFEPLAQRISDAGYNCKYALDMPGSGSTASVAEDAQVIRSAILEILEGGNDCVVVGHSYGGIAGNQAVEGLAKKQGDSSPGVVKMVYIDANLPKLGESHLQQFQAWQEADGIDAGEILDIKDGLVHFIGGENCFYNDLPEDVRKELYGKLKPQSLHSFTDPLTYVSYNDIPSWYLSGTKDVIMPPSFHKYILNDIGGTVEVVEEIDAGHCSFIGQPAQVADFIIRAAQSVA</sequence>
<organism evidence="2 3">
    <name type="scientific">Paecilomyces lecythidis</name>
    <dbReference type="NCBI Taxonomy" id="3004212"/>
    <lineage>
        <taxon>Eukaryota</taxon>
        <taxon>Fungi</taxon>
        <taxon>Dikarya</taxon>
        <taxon>Ascomycota</taxon>
        <taxon>Pezizomycotina</taxon>
        <taxon>Eurotiomycetes</taxon>
        <taxon>Eurotiomycetidae</taxon>
        <taxon>Eurotiales</taxon>
        <taxon>Thermoascaceae</taxon>
        <taxon>Paecilomyces</taxon>
    </lineage>
</organism>
<dbReference type="SUPFAM" id="SSF53474">
    <property type="entry name" value="alpha/beta-Hydrolases"/>
    <property type="match status" value="1"/>
</dbReference>
<evidence type="ECO:0000313" key="2">
    <source>
        <dbReference type="EMBL" id="KAL1865551.1"/>
    </source>
</evidence>
<dbReference type="InterPro" id="IPR029058">
    <property type="entry name" value="AB_hydrolase_fold"/>
</dbReference>
<evidence type="ECO:0000259" key="1">
    <source>
        <dbReference type="Pfam" id="PF12697"/>
    </source>
</evidence>
<accession>A0ABR3WPF5</accession>
<dbReference type="Proteomes" id="UP001583193">
    <property type="component" value="Unassembled WGS sequence"/>
</dbReference>
<proteinExistence type="predicted"/>
<dbReference type="Gene3D" id="3.40.50.1820">
    <property type="entry name" value="alpha/beta hydrolase"/>
    <property type="match status" value="1"/>
</dbReference>
<evidence type="ECO:0000313" key="3">
    <source>
        <dbReference type="Proteomes" id="UP001583193"/>
    </source>
</evidence>
<reference evidence="2 3" key="1">
    <citation type="journal article" date="2024" name="IMA Fungus">
        <title>IMA Genome - F19 : A genome assembly and annotation guide to empower mycologists, including annotated draft genome sequences of Ceratocystis pirilliformis, Diaporthe australafricana, Fusarium ophioides, Paecilomyces lecythidis, and Sporothrix stenoceras.</title>
        <authorList>
            <person name="Aylward J."/>
            <person name="Wilson A.M."/>
            <person name="Visagie C.M."/>
            <person name="Spraker J."/>
            <person name="Barnes I."/>
            <person name="Buitendag C."/>
            <person name="Ceriani C."/>
            <person name="Del Mar Angel L."/>
            <person name="du Plessis D."/>
            <person name="Fuchs T."/>
            <person name="Gasser K."/>
            <person name="Kramer D."/>
            <person name="Li W."/>
            <person name="Munsamy K."/>
            <person name="Piso A."/>
            <person name="Price J.L."/>
            <person name="Sonnekus B."/>
            <person name="Thomas C."/>
            <person name="van der Nest A."/>
            <person name="van Dijk A."/>
            <person name="van Heerden A."/>
            <person name="van Vuuren N."/>
            <person name="Yilmaz N."/>
            <person name="Duong T.A."/>
            <person name="van der Merwe N.A."/>
            <person name="Wingfield M.J."/>
            <person name="Wingfield B.D."/>
        </authorList>
    </citation>
    <scope>NUCLEOTIDE SEQUENCE [LARGE SCALE GENOMIC DNA]</scope>
    <source>
        <strain evidence="2 3">CMW 18167</strain>
    </source>
</reference>
<keyword evidence="3" id="KW-1185">Reference proteome</keyword>
<dbReference type="Pfam" id="PF12697">
    <property type="entry name" value="Abhydrolase_6"/>
    <property type="match status" value="1"/>
</dbReference>
<name>A0ABR3WPF5_9EURO</name>
<dbReference type="EMBL" id="JAVDPF010000059">
    <property type="protein sequence ID" value="KAL1865551.1"/>
    <property type="molecule type" value="Genomic_DNA"/>
</dbReference>
<protein>
    <recommendedName>
        <fullName evidence="1">AB hydrolase-1 domain-containing protein</fullName>
    </recommendedName>
</protein>
<dbReference type="PANTHER" id="PTHR37017">
    <property type="entry name" value="AB HYDROLASE-1 DOMAIN-CONTAINING PROTEIN-RELATED"/>
    <property type="match status" value="1"/>
</dbReference>